<organism evidence="2 3">
    <name type="scientific">Euphydryas editha</name>
    <name type="common">Edith's checkerspot</name>
    <dbReference type="NCBI Taxonomy" id="104508"/>
    <lineage>
        <taxon>Eukaryota</taxon>
        <taxon>Metazoa</taxon>
        <taxon>Ecdysozoa</taxon>
        <taxon>Arthropoda</taxon>
        <taxon>Hexapoda</taxon>
        <taxon>Insecta</taxon>
        <taxon>Pterygota</taxon>
        <taxon>Neoptera</taxon>
        <taxon>Endopterygota</taxon>
        <taxon>Lepidoptera</taxon>
        <taxon>Glossata</taxon>
        <taxon>Ditrysia</taxon>
        <taxon>Papilionoidea</taxon>
        <taxon>Nymphalidae</taxon>
        <taxon>Nymphalinae</taxon>
        <taxon>Euphydryas</taxon>
    </lineage>
</organism>
<evidence type="ECO:0000313" key="3">
    <source>
        <dbReference type="Proteomes" id="UP001153954"/>
    </source>
</evidence>
<comment type="caution">
    <text evidence="2">The sequence shown here is derived from an EMBL/GenBank/DDBJ whole genome shotgun (WGS) entry which is preliminary data.</text>
</comment>
<reference evidence="2" key="1">
    <citation type="submission" date="2022-03" db="EMBL/GenBank/DDBJ databases">
        <authorList>
            <person name="Tunstrom K."/>
        </authorList>
    </citation>
    <scope>NUCLEOTIDE SEQUENCE</scope>
</reference>
<protein>
    <recommendedName>
        <fullName evidence="1">Reverse transcriptase domain-containing protein</fullName>
    </recommendedName>
</protein>
<dbReference type="Pfam" id="PF00078">
    <property type="entry name" value="RVT_1"/>
    <property type="match status" value="1"/>
</dbReference>
<sequence>MIIPVSDTLLPVITHIFNESLISNTFPTCWKDAQIIPLPKKPNSNAFSDLRPISILPFLSKALERLVHQQLTLFLHSNNLLSPFQSGFRQGHSTVTALVKITDDIRLAMDKQNLTVLTLLDFSNAFNTVDFDILLAILCSIGISPSAIDWFHSYLCGRRQRLRVEDSYSDWLNVNAGVPQGGVLSPLLFSIFINSLVPHISSLYHLYADDLQIYSHSKLIDLPTSISILNNDFNNIHSWSKSYGLNINPSKSQVIIIGSSKLVSRIDWSLIPPVIFNNTVINYSEKVKNLGVIFDSHLSWIPQLSELSQKLFAAIGSLRRLQYFLPLSTKIALAQSLLLPILDYADTCYLDLKEEQLNKLERLQNLCIRFIFGLRKYDHVSDFRTQLKWLPIRLRRNTHILCLLYRVLFHLDTPLYLKNRFEFLCDTHERSLRSSSTLTLKTPSHTTSFYSNSFSVKAVQLWNSLPLSIRRAQSLSRFKKYLKAHFLSLNTS</sequence>
<dbReference type="EMBL" id="CAKOGL010000016">
    <property type="protein sequence ID" value="CAH2095822.1"/>
    <property type="molecule type" value="Genomic_DNA"/>
</dbReference>
<dbReference type="SUPFAM" id="SSF56672">
    <property type="entry name" value="DNA/RNA polymerases"/>
    <property type="match status" value="1"/>
</dbReference>
<dbReference type="InterPro" id="IPR000477">
    <property type="entry name" value="RT_dom"/>
</dbReference>
<proteinExistence type="predicted"/>
<gene>
    <name evidence="2" type="ORF">EEDITHA_LOCUS11236</name>
</gene>
<dbReference type="GO" id="GO:0071897">
    <property type="term" value="P:DNA biosynthetic process"/>
    <property type="evidence" value="ECO:0007669"/>
    <property type="project" value="UniProtKB-ARBA"/>
</dbReference>
<dbReference type="CDD" id="cd01650">
    <property type="entry name" value="RT_nLTR_like"/>
    <property type="match status" value="1"/>
</dbReference>
<dbReference type="PROSITE" id="PS50878">
    <property type="entry name" value="RT_POL"/>
    <property type="match status" value="1"/>
</dbReference>
<accession>A0AAU9UCJ9</accession>
<evidence type="ECO:0000259" key="1">
    <source>
        <dbReference type="PROSITE" id="PS50878"/>
    </source>
</evidence>
<evidence type="ECO:0000313" key="2">
    <source>
        <dbReference type="EMBL" id="CAH2095822.1"/>
    </source>
</evidence>
<name>A0AAU9UCJ9_EUPED</name>
<dbReference type="Proteomes" id="UP001153954">
    <property type="component" value="Unassembled WGS sequence"/>
</dbReference>
<dbReference type="AlphaFoldDB" id="A0AAU9UCJ9"/>
<keyword evidence="3" id="KW-1185">Reference proteome</keyword>
<dbReference type="PANTHER" id="PTHR33332">
    <property type="entry name" value="REVERSE TRANSCRIPTASE DOMAIN-CONTAINING PROTEIN"/>
    <property type="match status" value="1"/>
</dbReference>
<feature type="domain" description="Reverse transcriptase" evidence="1">
    <location>
        <begin position="19"/>
        <end position="294"/>
    </location>
</feature>
<dbReference type="InterPro" id="IPR043502">
    <property type="entry name" value="DNA/RNA_pol_sf"/>
</dbReference>